<evidence type="ECO:0000313" key="3">
    <source>
        <dbReference type="Proteomes" id="UP000799291"/>
    </source>
</evidence>
<gene>
    <name evidence="2" type="ORF">K458DRAFT_396294</name>
</gene>
<feature type="region of interest" description="Disordered" evidence="1">
    <location>
        <begin position="179"/>
        <end position="241"/>
    </location>
</feature>
<evidence type="ECO:0000256" key="1">
    <source>
        <dbReference type="SAM" id="MobiDB-lite"/>
    </source>
</evidence>
<name>A0A6G1IGC4_9PLEO</name>
<dbReference type="Proteomes" id="UP000799291">
    <property type="component" value="Unassembled WGS sequence"/>
</dbReference>
<organism evidence="2 3">
    <name type="scientific">Lentithecium fluviatile CBS 122367</name>
    <dbReference type="NCBI Taxonomy" id="1168545"/>
    <lineage>
        <taxon>Eukaryota</taxon>
        <taxon>Fungi</taxon>
        <taxon>Dikarya</taxon>
        <taxon>Ascomycota</taxon>
        <taxon>Pezizomycotina</taxon>
        <taxon>Dothideomycetes</taxon>
        <taxon>Pleosporomycetidae</taxon>
        <taxon>Pleosporales</taxon>
        <taxon>Massarineae</taxon>
        <taxon>Lentitheciaceae</taxon>
        <taxon>Lentithecium</taxon>
    </lineage>
</organism>
<sequence length="241" mass="27325">MYVIVVQAWMTRGEVIHEPRAEGGPGETIDSNASVRVRSLCEYGAMPSEQCGRKDPMEKASWSDWGKLIFGQCTSKGSCVAEGRTRLCILDPWRSQTVGYWFGPGETLCALLWYSGAIQQLNEEALNRKSPYSVDSHLQFVFTIFRPPSKIVMADPRSDHSKSRAWQLYFSTKDVAADIPQNDRPGLSFRESRPLRLQSREDLEPPRQRQKSFTSTRRPTANPMLHESGPENRKQSRSVVS</sequence>
<dbReference type="AlphaFoldDB" id="A0A6G1IGC4"/>
<accession>A0A6G1IGC4</accession>
<dbReference type="EMBL" id="MU005626">
    <property type="protein sequence ID" value="KAF2677033.1"/>
    <property type="molecule type" value="Genomic_DNA"/>
</dbReference>
<reference evidence="2" key="1">
    <citation type="journal article" date="2020" name="Stud. Mycol.">
        <title>101 Dothideomycetes genomes: a test case for predicting lifestyles and emergence of pathogens.</title>
        <authorList>
            <person name="Haridas S."/>
            <person name="Albert R."/>
            <person name="Binder M."/>
            <person name="Bloem J."/>
            <person name="Labutti K."/>
            <person name="Salamov A."/>
            <person name="Andreopoulos B."/>
            <person name="Baker S."/>
            <person name="Barry K."/>
            <person name="Bills G."/>
            <person name="Bluhm B."/>
            <person name="Cannon C."/>
            <person name="Castanera R."/>
            <person name="Culley D."/>
            <person name="Daum C."/>
            <person name="Ezra D."/>
            <person name="Gonzalez J."/>
            <person name="Henrissat B."/>
            <person name="Kuo A."/>
            <person name="Liang C."/>
            <person name="Lipzen A."/>
            <person name="Lutzoni F."/>
            <person name="Magnuson J."/>
            <person name="Mondo S."/>
            <person name="Nolan M."/>
            <person name="Ohm R."/>
            <person name="Pangilinan J."/>
            <person name="Park H.-J."/>
            <person name="Ramirez L."/>
            <person name="Alfaro M."/>
            <person name="Sun H."/>
            <person name="Tritt A."/>
            <person name="Yoshinaga Y."/>
            <person name="Zwiers L.-H."/>
            <person name="Turgeon B."/>
            <person name="Goodwin S."/>
            <person name="Spatafora J."/>
            <person name="Crous P."/>
            <person name="Grigoriev I."/>
        </authorList>
    </citation>
    <scope>NUCLEOTIDE SEQUENCE</scope>
    <source>
        <strain evidence="2">CBS 122367</strain>
    </source>
</reference>
<proteinExistence type="predicted"/>
<evidence type="ECO:0000313" key="2">
    <source>
        <dbReference type="EMBL" id="KAF2677033.1"/>
    </source>
</evidence>
<protein>
    <submittedName>
        <fullName evidence="2">Uncharacterized protein</fullName>
    </submittedName>
</protein>
<keyword evidence="3" id="KW-1185">Reference proteome</keyword>
<feature type="compositionally biased region" description="Basic and acidic residues" evidence="1">
    <location>
        <begin position="190"/>
        <end position="207"/>
    </location>
</feature>